<evidence type="ECO:0000313" key="4">
    <source>
        <dbReference type="Ensembl" id="ENSGMOP00000029226.1"/>
    </source>
</evidence>
<dbReference type="SUPFAM" id="SSF53098">
    <property type="entry name" value="Ribonuclease H-like"/>
    <property type="match status" value="1"/>
</dbReference>
<dbReference type="SUPFAM" id="SSF54160">
    <property type="entry name" value="Chromo domain-like"/>
    <property type="match status" value="1"/>
</dbReference>
<dbReference type="InterPro" id="IPR023780">
    <property type="entry name" value="Chromo_domain"/>
</dbReference>
<dbReference type="GO" id="GO:0005634">
    <property type="term" value="C:nucleus"/>
    <property type="evidence" value="ECO:0007669"/>
    <property type="project" value="UniProtKB-SubCell"/>
</dbReference>
<evidence type="ECO:0000256" key="1">
    <source>
        <dbReference type="ARBA" id="ARBA00004123"/>
    </source>
</evidence>
<dbReference type="AlphaFoldDB" id="A0A8C5AA90"/>
<dbReference type="CDD" id="cd00024">
    <property type="entry name" value="CD_CSD"/>
    <property type="match status" value="1"/>
</dbReference>
<dbReference type="PROSITE" id="PS50013">
    <property type="entry name" value="CHROMO_2"/>
    <property type="match status" value="1"/>
</dbReference>
<dbReference type="InterPro" id="IPR001584">
    <property type="entry name" value="Integrase_cat-core"/>
</dbReference>
<dbReference type="InterPro" id="IPR012337">
    <property type="entry name" value="RNaseH-like_sf"/>
</dbReference>
<dbReference type="Pfam" id="PF00665">
    <property type="entry name" value="rve"/>
    <property type="match status" value="1"/>
</dbReference>
<dbReference type="GO" id="GO:0015074">
    <property type="term" value="P:DNA integration"/>
    <property type="evidence" value="ECO:0007669"/>
    <property type="project" value="InterPro"/>
</dbReference>
<comment type="subcellular location">
    <subcellularLocation>
        <location evidence="1">Nucleus</location>
    </subcellularLocation>
</comment>
<reference evidence="4" key="2">
    <citation type="submission" date="2025-09" db="UniProtKB">
        <authorList>
            <consortium name="Ensembl"/>
        </authorList>
    </citation>
    <scope>IDENTIFICATION</scope>
</reference>
<dbReference type="GO" id="GO:0003676">
    <property type="term" value="F:nucleic acid binding"/>
    <property type="evidence" value="ECO:0007669"/>
    <property type="project" value="InterPro"/>
</dbReference>
<evidence type="ECO:0000259" key="3">
    <source>
        <dbReference type="PROSITE" id="PS50994"/>
    </source>
</evidence>
<dbReference type="PANTHER" id="PTHR46585:SF1">
    <property type="entry name" value="CHROMO DOMAIN-CONTAINING PROTEIN"/>
    <property type="match status" value="1"/>
</dbReference>
<dbReference type="GeneTree" id="ENSGT00940000174211"/>
<dbReference type="Ensembl" id="ENSGMOT00000024865.1">
    <property type="protein sequence ID" value="ENSGMOP00000029226.1"/>
    <property type="gene ID" value="ENSGMOG00000034542.1"/>
</dbReference>
<evidence type="ECO:0000259" key="2">
    <source>
        <dbReference type="PROSITE" id="PS50013"/>
    </source>
</evidence>
<feature type="domain" description="Chromo" evidence="2">
    <location>
        <begin position="335"/>
        <end position="375"/>
    </location>
</feature>
<dbReference type="InterPro" id="IPR000953">
    <property type="entry name" value="Chromo/chromo_shadow_dom"/>
</dbReference>
<dbReference type="InterPro" id="IPR016197">
    <property type="entry name" value="Chromo-like_dom_sf"/>
</dbReference>
<organism evidence="4 5">
    <name type="scientific">Gadus morhua</name>
    <name type="common">Atlantic cod</name>
    <dbReference type="NCBI Taxonomy" id="8049"/>
    <lineage>
        <taxon>Eukaryota</taxon>
        <taxon>Metazoa</taxon>
        <taxon>Chordata</taxon>
        <taxon>Craniata</taxon>
        <taxon>Vertebrata</taxon>
        <taxon>Euteleostomi</taxon>
        <taxon>Actinopterygii</taxon>
        <taxon>Neopterygii</taxon>
        <taxon>Teleostei</taxon>
        <taxon>Neoteleostei</taxon>
        <taxon>Acanthomorphata</taxon>
        <taxon>Zeiogadaria</taxon>
        <taxon>Gadariae</taxon>
        <taxon>Gadiformes</taxon>
        <taxon>Gadoidei</taxon>
        <taxon>Gadidae</taxon>
        <taxon>Gadus</taxon>
    </lineage>
</organism>
<protein>
    <submittedName>
        <fullName evidence="4">Uncharacterized protein</fullName>
    </submittedName>
</protein>
<dbReference type="PANTHER" id="PTHR46585">
    <property type="entry name" value="INTEGRASE CORE DOMAIN CONTAINING PROTEIN"/>
    <property type="match status" value="1"/>
</dbReference>
<sequence>MDNSDQCFSIRFLLHAYDMDKRLHKTYYDPSGPGGYGGINKLRTALAHSEGAVPPLKYIKKWLLKQDPYTLHVPAPIHFRRNRVLVSGIDRQFQADLVDMAEYASENDGVHFLLTCIDVFSKHAWVRPLPSKRAIDVAKAFDDILGEGRTPDKLQTDAGKEFYNKIFQRLMERYNVKHFSTSNETKASIVERFNRTLKTRMWRYLTAANSKRYVDKLQDMVHAYNHSYHRSIKMTPASVDKDNEKTVFNTLYKTTQEPMVVFRYDVGDTVRISKVRATFRKGYEQTFTDEYFVISQRIARCPPVYKLQDYAGAPVHGTFYEKELQKVIVSKNKVYKIEKIIDRKREGSKNLLYVKWLGWPEAFNSWIAEKTLVDA</sequence>
<feature type="domain" description="Integrase catalytic" evidence="3">
    <location>
        <begin position="72"/>
        <end position="244"/>
    </location>
</feature>
<reference evidence="4" key="1">
    <citation type="submission" date="2025-08" db="UniProtKB">
        <authorList>
            <consortium name="Ensembl"/>
        </authorList>
    </citation>
    <scope>IDENTIFICATION</scope>
</reference>
<evidence type="ECO:0000313" key="5">
    <source>
        <dbReference type="Proteomes" id="UP000694546"/>
    </source>
</evidence>
<accession>A0A8C5AA90</accession>
<dbReference type="InterPro" id="IPR036397">
    <property type="entry name" value="RNaseH_sf"/>
</dbReference>
<dbReference type="Pfam" id="PF00385">
    <property type="entry name" value="Chromo"/>
    <property type="match status" value="1"/>
</dbReference>
<dbReference type="OMA" id="GVDKQFQ"/>
<dbReference type="Gene3D" id="3.30.420.10">
    <property type="entry name" value="Ribonuclease H-like superfamily/Ribonuclease H"/>
    <property type="match status" value="1"/>
</dbReference>
<name>A0A8C5AA90_GADMO</name>
<dbReference type="Gene3D" id="2.40.50.40">
    <property type="match status" value="1"/>
</dbReference>
<keyword evidence="5" id="KW-1185">Reference proteome</keyword>
<proteinExistence type="predicted"/>
<dbReference type="Proteomes" id="UP000694546">
    <property type="component" value="Unassembled WGS sequence"/>
</dbReference>
<dbReference type="PROSITE" id="PS50994">
    <property type="entry name" value="INTEGRASE"/>
    <property type="match status" value="1"/>
</dbReference>